<feature type="domain" description="PB1" evidence="2">
    <location>
        <begin position="49"/>
        <end position="138"/>
    </location>
</feature>
<dbReference type="CDD" id="cd06410">
    <property type="entry name" value="PB1_UP2"/>
    <property type="match status" value="1"/>
</dbReference>
<dbReference type="SMART" id="SM00666">
    <property type="entry name" value="PB1"/>
    <property type="match status" value="1"/>
</dbReference>
<dbReference type="Gene3D" id="3.10.20.90">
    <property type="entry name" value="Phosphatidylinositol 3-kinase Catalytic Subunit, Chain A, domain 1"/>
    <property type="match status" value="1"/>
</dbReference>
<dbReference type="EMBL" id="JBBWWQ010000007">
    <property type="protein sequence ID" value="KAK8942587.1"/>
    <property type="molecule type" value="Genomic_DNA"/>
</dbReference>
<protein>
    <recommendedName>
        <fullName evidence="2">PB1 domain-containing protein</fullName>
    </recommendedName>
</protein>
<proteinExistence type="predicted"/>
<feature type="compositionally biased region" description="Polar residues" evidence="1">
    <location>
        <begin position="1"/>
        <end position="18"/>
    </location>
</feature>
<dbReference type="Proteomes" id="UP001418222">
    <property type="component" value="Unassembled WGS sequence"/>
</dbReference>
<dbReference type="FunFam" id="3.10.20.90:FF:000058">
    <property type="entry name" value="Octicosapeptide/phox/Bem1p domain kinase superfamily protein"/>
    <property type="match status" value="1"/>
</dbReference>
<dbReference type="InterPro" id="IPR053198">
    <property type="entry name" value="Gynoecium_Dev_Regulator"/>
</dbReference>
<evidence type="ECO:0000313" key="3">
    <source>
        <dbReference type="EMBL" id="KAK8942587.1"/>
    </source>
</evidence>
<accession>A0AAP0G7D3</accession>
<evidence type="ECO:0000256" key="1">
    <source>
        <dbReference type="SAM" id="MobiDB-lite"/>
    </source>
</evidence>
<keyword evidence="4" id="KW-1185">Reference proteome</keyword>
<name>A0AAP0G7D3_9ASPA</name>
<reference evidence="3 4" key="1">
    <citation type="journal article" date="2022" name="Nat. Plants">
        <title>Genomes of leafy and leafless Platanthera orchids illuminate the evolution of mycoheterotrophy.</title>
        <authorList>
            <person name="Li M.H."/>
            <person name="Liu K.W."/>
            <person name="Li Z."/>
            <person name="Lu H.C."/>
            <person name="Ye Q.L."/>
            <person name="Zhang D."/>
            <person name="Wang J.Y."/>
            <person name="Li Y.F."/>
            <person name="Zhong Z.M."/>
            <person name="Liu X."/>
            <person name="Yu X."/>
            <person name="Liu D.K."/>
            <person name="Tu X.D."/>
            <person name="Liu B."/>
            <person name="Hao Y."/>
            <person name="Liao X.Y."/>
            <person name="Jiang Y.T."/>
            <person name="Sun W.H."/>
            <person name="Chen J."/>
            <person name="Chen Y.Q."/>
            <person name="Ai Y."/>
            <person name="Zhai J.W."/>
            <person name="Wu S.S."/>
            <person name="Zhou Z."/>
            <person name="Hsiao Y.Y."/>
            <person name="Wu W.L."/>
            <person name="Chen Y.Y."/>
            <person name="Lin Y.F."/>
            <person name="Hsu J.L."/>
            <person name="Li C.Y."/>
            <person name="Wang Z.W."/>
            <person name="Zhao X."/>
            <person name="Zhong W.Y."/>
            <person name="Ma X.K."/>
            <person name="Ma L."/>
            <person name="Huang J."/>
            <person name="Chen G.Z."/>
            <person name="Huang M.Z."/>
            <person name="Huang L."/>
            <person name="Peng D.H."/>
            <person name="Luo Y.B."/>
            <person name="Zou S.Q."/>
            <person name="Chen S.P."/>
            <person name="Lan S."/>
            <person name="Tsai W.C."/>
            <person name="Van de Peer Y."/>
            <person name="Liu Z.J."/>
        </authorList>
    </citation>
    <scope>NUCLEOTIDE SEQUENCE [LARGE SCALE GENOMIC DNA]</scope>
    <source>
        <strain evidence="3">Lor287</strain>
    </source>
</reference>
<dbReference type="AlphaFoldDB" id="A0AAP0G7D3"/>
<dbReference type="SUPFAM" id="SSF54277">
    <property type="entry name" value="CAD &amp; PB1 domains"/>
    <property type="match status" value="1"/>
</dbReference>
<dbReference type="PANTHER" id="PTHR31066:SF33">
    <property type="entry name" value="OS07G0556300 PROTEIN"/>
    <property type="match status" value="1"/>
</dbReference>
<comment type="caution">
    <text evidence="3">The sequence shown here is derived from an EMBL/GenBank/DDBJ whole genome shotgun (WGS) entry which is preliminary data.</text>
</comment>
<feature type="region of interest" description="Disordered" evidence="1">
    <location>
        <begin position="1"/>
        <end position="32"/>
    </location>
</feature>
<sequence>MDTDSNNPRSDNNLQPQSRWDHDESSAGHAGGQRVRLMCSFGGRILPRPHDQQLRYVGGDTRMIAIPRCASFSTLLSKLSKIAGSSVSADQISIKYQLPNEDLDSLVSLTSDEDVDNMMDEYDRVSASRTPRLRLFLFHPGADPVSSASSSGTAFGSILDGGSKTEDWFLDALNGSGAPTILERGRSEVSSIVSEVPDYLFGFDNNSDETPTAATQSRPAPADFYFSEKTITSPPPLETTSAGDVRQIEPRVHQQTGYAPNPVWHYVADPGPVYYVPGPVMPGGNLPVQPAQMSFPYAHQVVRGPGPFGYTQPFQAVPGNPIHSAPVYVGGPPPPVMAAAFEYPIQAVPGEAYEVVGARGLIRHPTMPSPMYQSPGIAPVGAELPLAGSSDFKAWPTSQ</sequence>
<evidence type="ECO:0000259" key="2">
    <source>
        <dbReference type="SMART" id="SM00666"/>
    </source>
</evidence>
<dbReference type="PANTHER" id="PTHR31066">
    <property type="entry name" value="OS05G0427100 PROTEIN-RELATED"/>
    <property type="match status" value="1"/>
</dbReference>
<dbReference type="Pfam" id="PF00564">
    <property type="entry name" value="PB1"/>
    <property type="match status" value="1"/>
</dbReference>
<evidence type="ECO:0000313" key="4">
    <source>
        <dbReference type="Proteomes" id="UP001418222"/>
    </source>
</evidence>
<gene>
    <name evidence="3" type="ORF">KSP39_PZI009308</name>
</gene>
<organism evidence="3 4">
    <name type="scientific">Platanthera zijinensis</name>
    <dbReference type="NCBI Taxonomy" id="2320716"/>
    <lineage>
        <taxon>Eukaryota</taxon>
        <taxon>Viridiplantae</taxon>
        <taxon>Streptophyta</taxon>
        <taxon>Embryophyta</taxon>
        <taxon>Tracheophyta</taxon>
        <taxon>Spermatophyta</taxon>
        <taxon>Magnoliopsida</taxon>
        <taxon>Liliopsida</taxon>
        <taxon>Asparagales</taxon>
        <taxon>Orchidaceae</taxon>
        <taxon>Orchidoideae</taxon>
        <taxon>Orchideae</taxon>
        <taxon>Orchidinae</taxon>
        <taxon>Platanthera</taxon>
    </lineage>
</organism>
<dbReference type="InterPro" id="IPR000270">
    <property type="entry name" value="PB1_dom"/>
</dbReference>